<dbReference type="SUPFAM" id="SSF51735">
    <property type="entry name" value="NAD(P)-binding Rossmann-fold domains"/>
    <property type="match status" value="1"/>
</dbReference>
<dbReference type="Pfam" id="PF01370">
    <property type="entry name" value="Epimerase"/>
    <property type="match status" value="1"/>
</dbReference>
<protein>
    <recommendedName>
        <fullName evidence="3">UDP-glucose 4-epimerase</fullName>
    </recommendedName>
    <alternativeName>
        <fullName evidence="5">Galactowaldenase</fullName>
    </alternativeName>
    <alternativeName>
        <fullName evidence="4">UDP-galactose 4-epimerase</fullName>
    </alternativeName>
</protein>
<dbReference type="PANTHER" id="PTHR43725:SF53">
    <property type="entry name" value="UDP-ARABINOSE 4-EPIMERASE 1"/>
    <property type="match status" value="1"/>
</dbReference>
<dbReference type="Proteomes" id="UP000622552">
    <property type="component" value="Unassembled WGS sequence"/>
</dbReference>
<dbReference type="PANTHER" id="PTHR43725">
    <property type="entry name" value="UDP-GLUCOSE 4-EPIMERASE"/>
    <property type="match status" value="1"/>
</dbReference>
<comment type="similarity">
    <text evidence="2">Belongs to the NAD(P)-dependent epimerase/dehydratase family.</text>
</comment>
<dbReference type="RefSeq" id="WP_197005853.1">
    <property type="nucleotide sequence ID" value="NZ_BONS01000012.1"/>
</dbReference>
<evidence type="ECO:0000256" key="1">
    <source>
        <dbReference type="ARBA" id="ARBA00004947"/>
    </source>
</evidence>
<comment type="pathway">
    <text evidence="1">Carbohydrate metabolism; galactose metabolism.</text>
</comment>
<name>A0A8J7GV87_9ACTN</name>
<comment type="caution">
    <text evidence="7">The sequence shown here is derived from an EMBL/GenBank/DDBJ whole genome shotgun (WGS) entry which is preliminary data.</text>
</comment>
<evidence type="ECO:0000313" key="7">
    <source>
        <dbReference type="EMBL" id="MBG6139169.1"/>
    </source>
</evidence>
<accession>A0A8J7GV87</accession>
<dbReference type="AlphaFoldDB" id="A0A8J7GV87"/>
<proteinExistence type="inferred from homology"/>
<evidence type="ECO:0000256" key="4">
    <source>
        <dbReference type="ARBA" id="ARBA00031367"/>
    </source>
</evidence>
<dbReference type="GO" id="GO:0033499">
    <property type="term" value="P:galactose catabolic process via UDP-galactose, Leloir pathway"/>
    <property type="evidence" value="ECO:0007669"/>
    <property type="project" value="TreeGrafter"/>
</dbReference>
<evidence type="ECO:0000313" key="8">
    <source>
        <dbReference type="Proteomes" id="UP000622552"/>
    </source>
</evidence>
<dbReference type="EMBL" id="JADOUF010000001">
    <property type="protein sequence ID" value="MBG6139169.1"/>
    <property type="molecule type" value="Genomic_DNA"/>
</dbReference>
<dbReference type="InterPro" id="IPR036291">
    <property type="entry name" value="NAD(P)-bd_dom_sf"/>
</dbReference>
<evidence type="ECO:0000256" key="2">
    <source>
        <dbReference type="ARBA" id="ARBA00007637"/>
    </source>
</evidence>
<evidence type="ECO:0000256" key="5">
    <source>
        <dbReference type="ARBA" id="ARBA00033067"/>
    </source>
</evidence>
<reference evidence="7" key="1">
    <citation type="submission" date="2020-11" db="EMBL/GenBank/DDBJ databases">
        <title>Sequencing the genomes of 1000 actinobacteria strains.</title>
        <authorList>
            <person name="Klenk H.-P."/>
        </authorList>
    </citation>
    <scope>NUCLEOTIDE SEQUENCE</scope>
    <source>
        <strain evidence="7">DSM 45356</strain>
    </source>
</reference>
<dbReference type="GO" id="GO:0016853">
    <property type="term" value="F:isomerase activity"/>
    <property type="evidence" value="ECO:0007669"/>
    <property type="project" value="UniProtKB-KW"/>
</dbReference>
<keyword evidence="8" id="KW-1185">Reference proteome</keyword>
<sequence length="312" mass="33004">MNVLVTGGLGYLGRAVTLDLLAAGHQVAVLSRARTTLTLPGGATLVHGDVRDRGRMREVVAEGRFDAVCHLAALAHGRESFAQPLAYFDVNVGGTLNLLLALEAAKLPTKPRFVFASTNIVYGSIHSGALTEDMEPHPESPYAESKLAAERLVAAQGATGALAATSLRLFNLAGAVDGVPDTDKTRIIPNALRAASGESDRVTLNGNGSAVRDFVHVLDVATAFRLALEVTKPGQHGLYNIGSGTGSSMAEVVRVTKEVTGVDFTVEEMPPKPEPQLLVGDIKKASAGLNWAPTRSGLRRIVEDAWLAWRTR</sequence>
<keyword evidence="7" id="KW-0413">Isomerase</keyword>
<organism evidence="7 8">
    <name type="scientific">Longispora fulva</name>
    <dbReference type="NCBI Taxonomy" id="619741"/>
    <lineage>
        <taxon>Bacteria</taxon>
        <taxon>Bacillati</taxon>
        <taxon>Actinomycetota</taxon>
        <taxon>Actinomycetes</taxon>
        <taxon>Micromonosporales</taxon>
        <taxon>Micromonosporaceae</taxon>
        <taxon>Longispora</taxon>
    </lineage>
</organism>
<dbReference type="Gene3D" id="3.40.50.720">
    <property type="entry name" value="NAD(P)-binding Rossmann-like Domain"/>
    <property type="match status" value="1"/>
</dbReference>
<dbReference type="Gene3D" id="3.90.25.10">
    <property type="entry name" value="UDP-galactose 4-epimerase, domain 1"/>
    <property type="match status" value="1"/>
</dbReference>
<gene>
    <name evidence="7" type="ORF">IW245_005363</name>
</gene>
<dbReference type="InterPro" id="IPR001509">
    <property type="entry name" value="Epimerase_deHydtase"/>
</dbReference>
<feature type="domain" description="NAD-dependent epimerase/dehydratase" evidence="6">
    <location>
        <begin position="3"/>
        <end position="242"/>
    </location>
</feature>
<evidence type="ECO:0000259" key="6">
    <source>
        <dbReference type="Pfam" id="PF01370"/>
    </source>
</evidence>
<evidence type="ECO:0000256" key="3">
    <source>
        <dbReference type="ARBA" id="ARBA00018569"/>
    </source>
</evidence>